<protein>
    <recommendedName>
        <fullName evidence="2">GH64 domain-containing protein</fullName>
    </recommendedName>
</protein>
<dbReference type="HOGENOM" id="CLU_032886_2_0_1"/>
<dbReference type="EMBL" id="GL385404">
    <property type="protein sequence ID" value="EJT69282.1"/>
    <property type="molecule type" value="Genomic_DNA"/>
</dbReference>
<gene>
    <name evidence="4" type="primary">20353359</name>
    <name evidence="3" type="ORF">GGTG_12901</name>
</gene>
<name>J3PHC2_GAET3</name>
<reference evidence="4" key="5">
    <citation type="submission" date="2018-04" db="UniProtKB">
        <authorList>
            <consortium name="EnsemblFungi"/>
        </authorList>
    </citation>
    <scope>IDENTIFICATION</scope>
    <source>
        <strain evidence="4">R3-111a-1</strain>
    </source>
</reference>
<feature type="domain" description="GH64" evidence="2">
    <location>
        <begin position="35"/>
        <end position="407"/>
    </location>
</feature>
<dbReference type="InterPro" id="IPR037176">
    <property type="entry name" value="Osmotin/thaumatin-like_sf"/>
</dbReference>
<organism evidence="3">
    <name type="scientific">Gaeumannomyces tritici (strain R3-111a-1)</name>
    <name type="common">Wheat and barley take-all root rot fungus</name>
    <name type="synonym">Gaeumannomyces graminis var. tritici</name>
    <dbReference type="NCBI Taxonomy" id="644352"/>
    <lineage>
        <taxon>Eukaryota</taxon>
        <taxon>Fungi</taxon>
        <taxon>Dikarya</taxon>
        <taxon>Ascomycota</taxon>
        <taxon>Pezizomycotina</taxon>
        <taxon>Sordariomycetes</taxon>
        <taxon>Sordariomycetidae</taxon>
        <taxon>Magnaporthales</taxon>
        <taxon>Magnaporthaceae</taxon>
        <taxon>Gaeumannomyces</taxon>
    </lineage>
</organism>
<dbReference type="InterPro" id="IPR037398">
    <property type="entry name" value="Glyco_hydro_64_fam"/>
</dbReference>
<dbReference type="GeneID" id="20353359"/>
<dbReference type="Gene3D" id="3.30.920.50">
    <property type="entry name" value="Beta-1,3-glucanase, C-terminal domain"/>
    <property type="match status" value="1"/>
</dbReference>
<reference evidence="5" key="1">
    <citation type="submission" date="2010-07" db="EMBL/GenBank/DDBJ databases">
        <title>The genome sequence of Gaeumannomyces graminis var. tritici strain R3-111a-1.</title>
        <authorList>
            <consortium name="The Broad Institute Genome Sequencing Platform"/>
            <person name="Ma L.-J."/>
            <person name="Dead R."/>
            <person name="Young S."/>
            <person name="Zeng Q."/>
            <person name="Koehrsen M."/>
            <person name="Alvarado L."/>
            <person name="Berlin A."/>
            <person name="Chapman S.B."/>
            <person name="Chen Z."/>
            <person name="Freedman E."/>
            <person name="Gellesch M."/>
            <person name="Goldberg J."/>
            <person name="Griggs A."/>
            <person name="Gujja S."/>
            <person name="Heilman E.R."/>
            <person name="Heiman D."/>
            <person name="Hepburn T."/>
            <person name="Howarth C."/>
            <person name="Jen D."/>
            <person name="Larson L."/>
            <person name="Mehta T."/>
            <person name="Neiman D."/>
            <person name="Pearson M."/>
            <person name="Roberts A."/>
            <person name="Saif S."/>
            <person name="Shea T."/>
            <person name="Shenoy N."/>
            <person name="Sisk P."/>
            <person name="Stolte C."/>
            <person name="Sykes S."/>
            <person name="Walk T."/>
            <person name="White J."/>
            <person name="Yandava C."/>
            <person name="Haas B."/>
            <person name="Nusbaum C."/>
            <person name="Birren B."/>
        </authorList>
    </citation>
    <scope>NUCLEOTIDE SEQUENCE [LARGE SCALE GENOMIC DNA]</scope>
    <source>
        <strain evidence="5">R3-111a-1</strain>
    </source>
</reference>
<accession>J3PHC2</accession>
<evidence type="ECO:0000256" key="1">
    <source>
        <dbReference type="SAM" id="MobiDB-lite"/>
    </source>
</evidence>
<dbReference type="EnsemblFungi" id="EJT69282">
    <property type="protein sequence ID" value="EJT69282"/>
    <property type="gene ID" value="GGTG_12901"/>
</dbReference>
<dbReference type="VEuPathDB" id="FungiDB:GGTG_12901"/>
<dbReference type="InterPro" id="IPR032477">
    <property type="entry name" value="Glyco_hydro_64"/>
</dbReference>
<reference evidence="4" key="4">
    <citation type="journal article" date="2015" name="G3 (Bethesda)">
        <title>Genome sequences of three phytopathogenic species of the Magnaporthaceae family of fungi.</title>
        <authorList>
            <person name="Okagaki L.H."/>
            <person name="Nunes C.C."/>
            <person name="Sailsbery J."/>
            <person name="Clay B."/>
            <person name="Brown D."/>
            <person name="John T."/>
            <person name="Oh Y."/>
            <person name="Young N."/>
            <person name="Fitzgerald M."/>
            <person name="Haas B.J."/>
            <person name="Zeng Q."/>
            <person name="Young S."/>
            <person name="Adiconis X."/>
            <person name="Fan L."/>
            <person name="Levin J.Z."/>
            <person name="Mitchell T.K."/>
            <person name="Okubara P.A."/>
            <person name="Farman M.L."/>
            <person name="Kohn L.M."/>
            <person name="Birren B."/>
            <person name="Ma L.-J."/>
            <person name="Dean R.A."/>
        </authorList>
    </citation>
    <scope>NUCLEOTIDE SEQUENCE</scope>
    <source>
        <strain evidence="4">R3-111a-1</strain>
    </source>
</reference>
<keyword evidence="5" id="KW-1185">Reference proteome</keyword>
<sequence length="431" mass="45941">MATTLEQALRFQKDHSVLTPPTSPPDPASKHDPGAAATPTTVQFALRNNTSSANVFAYVTGLDVGRDSRVVMLRSDGQTTYYPTNPGADLQPLGDDCAIPLAGPGQTRTVTVPRMVGGRVWFVQDARLTFLLNRAAGDKAALVEPSVVNPSDPNRELRWSFCEFTLNETELFANISYVDFVSHPIALVLESGNGGSTQRVEGIEPDGLARVAAEMARQHERDGAGWDRLVVRAGGGSGSGELLRVVSPNTGIHMVDGLFSGYYAGYVDAVWKKYASADLVVNTQAQWGDKKGRVVDDKLVFSADVGAFPRPSARDIFSSDSGALAPPPGSDPPVARNVAARLAAAFNRATLLVNAAQPQGEVPATYYREAVCNHYSRVLHEVNTDGRGYAFPYDDVGPSGGSEQAGTVADSNPKLFTIILGGRRGAMAHKL</sequence>
<dbReference type="AlphaFoldDB" id="J3PHC2"/>
<dbReference type="InterPro" id="IPR042517">
    <property type="entry name" value="Glyco_hydro_64_N_2"/>
</dbReference>
<evidence type="ECO:0000313" key="3">
    <source>
        <dbReference type="EMBL" id="EJT69282.1"/>
    </source>
</evidence>
<reference evidence="3" key="3">
    <citation type="submission" date="2010-09" db="EMBL/GenBank/DDBJ databases">
        <title>Annotation of Gaeumannomyces graminis var. tritici R3-111a-1.</title>
        <authorList>
            <consortium name="The Broad Institute Genome Sequencing Platform"/>
            <person name="Ma L.-J."/>
            <person name="Dead R."/>
            <person name="Young S.K."/>
            <person name="Zeng Q."/>
            <person name="Gargeya S."/>
            <person name="Fitzgerald M."/>
            <person name="Haas B."/>
            <person name="Abouelleil A."/>
            <person name="Alvarado L."/>
            <person name="Arachchi H.M."/>
            <person name="Berlin A."/>
            <person name="Brown A."/>
            <person name="Chapman S.B."/>
            <person name="Chen Z."/>
            <person name="Dunbar C."/>
            <person name="Freedman E."/>
            <person name="Gearin G."/>
            <person name="Gellesch M."/>
            <person name="Goldberg J."/>
            <person name="Griggs A."/>
            <person name="Gujja S."/>
            <person name="Heiman D."/>
            <person name="Howarth C."/>
            <person name="Larson L."/>
            <person name="Lui A."/>
            <person name="MacDonald P.J.P."/>
            <person name="Mehta T."/>
            <person name="Montmayeur A."/>
            <person name="Murphy C."/>
            <person name="Neiman D."/>
            <person name="Pearson M."/>
            <person name="Priest M."/>
            <person name="Roberts A."/>
            <person name="Saif S."/>
            <person name="Shea T."/>
            <person name="Shenoy N."/>
            <person name="Sisk P."/>
            <person name="Stolte C."/>
            <person name="Sykes S."/>
            <person name="Yandava C."/>
            <person name="Wortman J."/>
            <person name="Nusbaum C."/>
            <person name="Birren B."/>
        </authorList>
    </citation>
    <scope>NUCLEOTIDE SEQUENCE</scope>
    <source>
        <strain evidence="3">R3-111a-1</strain>
    </source>
</reference>
<dbReference type="eggNOG" id="ENOG502R3TN">
    <property type="taxonomic scope" value="Eukaryota"/>
</dbReference>
<feature type="region of interest" description="Disordered" evidence="1">
    <location>
        <begin position="1"/>
        <end position="36"/>
    </location>
</feature>
<dbReference type="STRING" id="644352.J3PHC2"/>
<dbReference type="RefSeq" id="XP_009229067.1">
    <property type="nucleotide sequence ID" value="XM_009230803.1"/>
</dbReference>
<evidence type="ECO:0000313" key="5">
    <source>
        <dbReference type="Proteomes" id="UP000006039"/>
    </source>
</evidence>
<dbReference type="OrthoDB" id="5290283at2759"/>
<dbReference type="Proteomes" id="UP000006039">
    <property type="component" value="Unassembled WGS sequence"/>
</dbReference>
<evidence type="ECO:0000313" key="4">
    <source>
        <dbReference type="EnsemblFungi" id="EJT69282"/>
    </source>
</evidence>
<dbReference type="PANTHER" id="PTHR38165">
    <property type="match status" value="1"/>
</dbReference>
<dbReference type="Pfam" id="PF16483">
    <property type="entry name" value="Glyco_hydro_64"/>
    <property type="match status" value="1"/>
</dbReference>
<dbReference type="Gene3D" id="2.60.110.10">
    <property type="entry name" value="Thaumatin"/>
    <property type="match status" value="1"/>
</dbReference>
<dbReference type="PANTHER" id="PTHR38165:SF1">
    <property type="entry name" value="GLUCANASE B"/>
    <property type="match status" value="1"/>
</dbReference>
<evidence type="ECO:0000259" key="2">
    <source>
        <dbReference type="PROSITE" id="PS52006"/>
    </source>
</evidence>
<dbReference type="CDD" id="cd09220">
    <property type="entry name" value="GH64-GluB-like"/>
    <property type="match status" value="1"/>
</dbReference>
<proteinExistence type="predicted"/>
<reference evidence="3" key="2">
    <citation type="submission" date="2010-07" db="EMBL/GenBank/DDBJ databases">
        <authorList>
            <consortium name="The Broad Institute Genome Sequencing Platform"/>
            <consortium name="Broad Institute Genome Sequencing Center for Infectious Disease"/>
            <person name="Ma L.-J."/>
            <person name="Dead R."/>
            <person name="Young S."/>
            <person name="Zeng Q."/>
            <person name="Koehrsen M."/>
            <person name="Alvarado L."/>
            <person name="Berlin A."/>
            <person name="Chapman S.B."/>
            <person name="Chen Z."/>
            <person name="Freedman E."/>
            <person name="Gellesch M."/>
            <person name="Goldberg J."/>
            <person name="Griggs A."/>
            <person name="Gujja S."/>
            <person name="Heilman E.R."/>
            <person name="Heiman D."/>
            <person name="Hepburn T."/>
            <person name="Howarth C."/>
            <person name="Jen D."/>
            <person name="Larson L."/>
            <person name="Mehta T."/>
            <person name="Neiman D."/>
            <person name="Pearson M."/>
            <person name="Roberts A."/>
            <person name="Saif S."/>
            <person name="Shea T."/>
            <person name="Shenoy N."/>
            <person name="Sisk P."/>
            <person name="Stolte C."/>
            <person name="Sykes S."/>
            <person name="Walk T."/>
            <person name="White J."/>
            <person name="Yandava C."/>
            <person name="Haas B."/>
            <person name="Nusbaum C."/>
            <person name="Birren B."/>
        </authorList>
    </citation>
    <scope>NUCLEOTIDE SEQUENCE</scope>
    <source>
        <strain evidence="3">R3-111a-1</strain>
    </source>
</reference>
<dbReference type="PROSITE" id="PS52006">
    <property type="entry name" value="GH64"/>
    <property type="match status" value="1"/>
</dbReference>